<feature type="compositionally biased region" description="Basic residues" evidence="1">
    <location>
        <begin position="1"/>
        <end position="10"/>
    </location>
</feature>
<accession>S2K2V5</accession>
<feature type="region of interest" description="Disordered" evidence="1">
    <location>
        <begin position="1071"/>
        <end position="1123"/>
    </location>
</feature>
<organism evidence="2 3">
    <name type="scientific">Mucor circinelloides f. circinelloides (strain 1006PhL)</name>
    <name type="common">Mucormycosis agent</name>
    <name type="synonym">Calyptromyces circinelloides</name>
    <dbReference type="NCBI Taxonomy" id="1220926"/>
    <lineage>
        <taxon>Eukaryota</taxon>
        <taxon>Fungi</taxon>
        <taxon>Fungi incertae sedis</taxon>
        <taxon>Mucoromycota</taxon>
        <taxon>Mucoromycotina</taxon>
        <taxon>Mucoromycetes</taxon>
        <taxon>Mucorales</taxon>
        <taxon>Mucorineae</taxon>
        <taxon>Mucoraceae</taxon>
        <taxon>Mucor</taxon>
    </lineage>
</organism>
<feature type="region of interest" description="Disordered" evidence="1">
    <location>
        <begin position="1"/>
        <end position="130"/>
    </location>
</feature>
<dbReference type="eggNOG" id="ENOG502TAKH">
    <property type="taxonomic scope" value="Eukaryota"/>
</dbReference>
<dbReference type="Proteomes" id="UP000014254">
    <property type="component" value="Unassembled WGS sequence"/>
</dbReference>
<feature type="compositionally biased region" description="Basic and acidic residues" evidence="1">
    <location>
        <begin position="391"/>
        <end position="406"/>
    </location>
</feature>
<feature type="compositionally biased region" description="Basic residues" evidence="1">
    <location>
        <begin position="255"/>
        <end position="267"/>
    </location>
</feature>
<evidence type="ECO:0000313" key="3">
    <source>
        <dbReference type="Proteomes" id="UP000014254"/>
    </source>
</evidence>
<protein>
    <submittedName>
        <fullName evidence="2">Uncharacterized protein</fullName>
    </submittedName>
</protein>
<feature type="compositionally biased region" description="Polar residues" evidence="1">
    <location>
        <begin position="811"/>
        <end position="842"/>
    </location>
</feature>
<feature type="compositionally biased region" description="Acidic residues" evidence="1">
    <location>
        <begin position="32"/>
        <end position="81"/>
    </location>
</feature>
<feature type="compositionally biased region" description="Basic and acidic residues" evidence="1">
    <location>
        <begin position="924"/>
        <end position="939"/>
    </location>
</feature>
<dbReference type="STRING" id="1220926.S2K2V5"/>
<reference evidence="3" key="1">
    <citation type="submission" date="2013-05" db="EMBL/GenBank/DDBJ databases">
        <title>The Genome sequence of Mucor circinelloides f. circinelloides 1006PhL.</title>
        <authorList>
            <consortium name="The Broad Institute Genomics Platform"/>
            <person name="Cuomo C."/>
            <person name="Earl A."/>
            <person name="Findley K."/>
            <person name="Lee S.C."/>
            <person name="Walker B."/>
            <person name="Young S."/>
            <person name="Zeng Q."/>
            <person name="Gargeya S."/>
            <person name="Fitzgerald M."/>
            <person name="Haas B."/>
            <person name="Abouelleil A."/>
            <person name="Allen A.W."/>
            <person name="Alvarado L."/>
            <person name="Arachchi H.M."/>
            <person name="Berlin A.M."/>
            <person name="Chapman S.B."/>
            <person name="Gainer-Dewar J."/>
            <person name="Goldberg J."/>
            <person name="Griggs A."/>
            <person name="Gujja S."/>
            <person name="Hansen M."/>
            <person name="Howarth C."/>
            <person name="Imamovic A."/>
            <person name="Ireland A."/>
            <person name="Larimer J."/>
            <person name="McCowan C."/>
            <person name="Murphy C."/>
            <person name="Pearson M."/>
            <person name="Poon T.W."/>
            <person name="Priest M."/>
            <person name="Roberts A."/>
            <person name="Saif S."/>
            <person name="Shea T."/>
            <person name="Sisk P."/>
            <person name="Sykes S."/>
            <person name="Wortman J."/>
            <person name="Nusbaum C."/>
            <person name="Birren B."/>
        </authorList>
    </citation>
    <scope>NUCLEOTIDE SEQUENCE [LARGE SCALE GENOMIC DNA]</scope>
    <source>
        <strain evidence="3">1006PhL</strain>
    </source>
</reference>
<feature type="compositionally biased region" description="Polar residues" evidence="1">
    <location>
        <begin position="500"/>
        <end position="532"/>
    </location>
</feature>
<evidence type="ECO:0000256" key="1">
    <source>
        <dbReference type="SAM" id="MobiDB-lite"/>
    </source>
</evidence>
<feature type="region of interest" description="Disordered" evidence="1">
    <location>
        <begin position="177"/>
        <end position="209"/>
    </location>
</feature>
<feature type="compositionally biased region" description="Polar residues" evidence="1">
    <location>
        <begin position="714"/>
        <end position="729"/>
    </location>
</feature>
<dbReference type="OrthoDB" id="3361414at2759"/>
<feature type="compositionally biased region" description="Low complexity" evidence="1">
    <location>
        <begin position="95"/>
        <end position="129"/>
    </location>
</feature>
<proteinExistence type="predicted"/>
<feature type="compositionally biased region" description="Acidic residues" evidence="1">
    <location>
        <begin position="843"/>
        <end position="859"/>
    </location>
</feature>
<feature type="compositionally biased region" description="Low complexity" evidence="1">
    <location>
        <begin position="307"/>
        <end position="320"/>
    </location>
</feature>
<feature type="compositionally biased region" description="Low complexity" evidence="1">
    <location>
        <begin position="756"/>
        <end position="781"/>
    </location>
</feature>
<feature type="compositionally biased region" description="Basic and acidic residues" evidence="1">
    <location>
        <begin position="663"/>
        <end position="675"/>
    </location>
</feature>
<name>S2K2V5_MUCC1</name>
<feature type="compositionally biased region" description="Low complexity" evidence="1">
    <location>
        <begin position="564"/>
        <end position="579"/>
    </location>
</feature>
<feature type="region of interest" description="Disordered" evidence="1">
    <location>
        <begin position="360"/>
        <end position="953"/>
    </location>
</feature>
<feature type="compositionally biased region" description="Low complexity" evidence="1">
    <location>
        <begin position="996"/>
        <end position="1014"/>
    </location>
</feature>
<feature type="compositionally biased region" description="Basic and acidic residues" evidence="1">
    <location>
        <begin position="782"/>
        <end position="792"/>
    </location>
</feature>
<feature type="compositionally biased region" description="Polar residues" evidence="1">
    <location>
        <begin position="743"/>
        <end position="755"/>
    </location>
</feature>
<sequence>MSHLLHRRRGHDSEDDDDDASIVSGMATTTDYDQDDDDTSDEEDSQEEETETETETDSEYDSSEQETDQESEQEDLEDEVEQPTVQPKTKEIQATPTITTTTTTITTTSNQTTPVNEQPTMQPATAQTTEIDYQDLQQQKTVQELREYRRKLAEDPSFVPYVGLFWGHDDRYREDAFAGSSEATRESMPHFSQHHTTHNSSIKKPSYDRNLDPLMHKKWDHSGYEELLRLDEQDERRRRELIESGQSPSQVNHRPPQRLPKHHHHNARGGVGSGRGRGYRSGYQQHRFGNAHKRPFTRQQEEWPQLSTNTASANASGNTADQSLSDNKAQEPKVDSWGSVDRVEQVKPAVKIDLTADGWGSSTKVEATDGWGSPTNAKATDGWGSASMEALKAEAGRDKETQKKDIPSATTAVQTESGWGTLPDTSKNDAWKAPAITEIKKQPEFSTNTHSQDNWNTQPAAAAAAAADLTEPSTGWGEPTVTTCHVARWDTVTENKDPPTGNNSTESTHPVETTTVQETANTKEASFTTTTDGWGKPEEIAVQDSWSNNTSKDWSTPQWDTTVNSSNSSSNHSRGWSKSTSSAPLQREHTEIPSEEKASASWANVKPDVEVHTTPSDFSKIDYNKCYDRRSTSSNYHQHQQQEEDGKTEATLNISSTQQQQDWDQKASHSSDHWADTTTTMSAGWNATENVSDAQSGWTTEASTLSKSEETTKVDSSWGSKPEKTTSSWDAPEASTKSHTKPTHSNDPATTTFDQSNSSSSSSVRGGGWSNSRSSNSANWNADRERNNKVRLEQQQQQQQSKKSRGYYAAKTTTTDVPETMPGTTEGLNTPETSVWGNFQSTGDDDSDVEIILEAEEEPEWSKEDEQVLGMTAPDDAPQYSSPSNRVTRSYLSQQHDHSGQSSPRPEYNRNNGRHGNNKPAHRSHFDDNWRQPREDMDNYRPMYYPTPAHPPSQMNGNITYVPMIPDGNGNPMYAMPFPMGTSASSPNTARDGGRSTSPSHEPSSSSAATASPHKFYTPSSPNVQPLPPGYEANGMVYYGMDPTAMYPPPQPFYYYAPTHMMANNNSDAYGPMRSSLQHPREDEDGWGPTPETVETQEQWTSATNKSLQPVNNYYYPQQSHHY</sequence>
<feature type="region of interest" description="Disordered" evidence="1">
    <location>
        <begin position="242"/>
        <end position="283"/>
    </location>
</feature>
<dbReference type="EMBL" id="KE123987">
    <property type="protein sequence ID" value="EPB86525.1"/>
    <property type="molecule type" value="Genomic_DNA"/>
</dbReference>
<feature type="region of interest" description="Disordered" evidence="1">
    <location>
        <begin position="295"/>
        <end position="338"/>
    </location>
</feature>
<feature type="compositionally biased region" description="Polar residues" evidence="1">
    <location>
        <begin position="544"/>
        <end position="563"/>
    </location>
</feature>
<feature type="compositionally biased region" description="Polar residues" evidence="1">
    <location>
        <begin position="879"/>
        <end position="911"/>
    </location>
</feature>
<feature type="compositionally biased region" description="Basic and acidic residues" evidence="1">
    <location>
        <begin position="619"/>
        <end position="631"/>
    </location>
</feature>
<feature type="compositionally biased region" description="Basic and acidic residues" evidence="1">
    <location>
        <begin position="586"/>
        <end position="598"/>
    </location>
</feature>
<dbReference type="InParanoid" id="S2K2V5"/>
<keyword evidence="3" id="KW-1185">Reference proteome</keyword>
<feature type="compositionally biased region" description="Polar residues" evidence="1">
    <location>
        <begin position="408"/>
        <end position="418"/>
    </location>
</feature>
<feature type="compositionally biased region" description="Basic and acidic residues" evidence="1">
    <location>
        <begin position="487"/>
        <end position="497"/>
    </location>
</feature>
<dbReference type="VEuPathDB" id="FungiDB:HMPREF1544_06692"/>
<feature type="compositionally biased region" description="Polar residues" evidence="1">
    <location>
        <begin position="1093"/>
        <end position="1123"/>
    </location>
</feature>
<gene>
    <name evidence="2" type="ORF">HMPREF1544_06692</name>
</gene>
<dbReference type="AlphaFoldDB" id="S2K2V5"/>
<evidence type="ECO:0000313" key="2">
    <source>
        <dbReference type="EMBL" id="EPB86525.1"/>
    </source>
</evidence>
<feature type="region of interest" description="Disordered" evidence="1">
    <location>
        <begin position="975"/>
        <end position="1028"/>
    </location>
</feature>
<feature type="compositionally biased region" description="Polar residues" evidence="1">
    <location>
        <begin position="444"/>
        <end position="459"/>
    </location>
</feature>
<feature type="compositionally biased region" description="Polar residues" evidence="1">
    <location>
        <begin position="650"/>
        <end position="662"/>
    </location>
</feature>
<feature type="compositionally biased region" description="Basic residues" evidence="1">
    <location>
        <begin position="912"/>
        <end position="923"/>
    </location>
</feature>
<feature type="compositionally biased region" description="Polar residues" evidence="1">
    <location>
        <begin position="676"/>
        <end position="706"/>
    </location>
</feature>